<dbReference type="AlphaFoldDB" id="C3KRU1"/>
<keyword evidence="3" id="KW-0614">Plasmid</keyword>
<sequence length="338" mass="38969">MSAELRARIELSRIILIAAIVFHHTRIPSELNLYSWDNFGYLRGYIQIGLLKTAASTLTIISGYLCFWSGFDREPMLFLRKKYMTLFVPMLLWNIPMAILILSFQRNGQYLEKYDDLTSGNILKWSNALLGLTENPANEPLHFLRNLIACNLIALCVATPFRKCPFYSFAIILIVGIFNLDWYLVIRNDILVGFFLGALIASRRIDATSIDFLLPITVPIYLISAFLIFYFNVGFESLWWMGHRLLGFLAAWPLIGYLNKTAFRKISKYSQFSFFMFLSHYYVEIMLFHLFSQIFYIDKFYIFFILSGPLTIGTCIVMQLIASRVTPSLLSISTGGRA</sequence>
<dbReference type="OrthoDB" id="6064642at2"/>
<feature type="domain" description="Acyltransferase 3" evidence="2">
    <location>
        <begin position="8"/>
        <end position="317"/>
    </location>
</feature>
<feature type="transmembrane region" description="Helical" evidence="1">
    <location>
        <begin position="237"/>
        <end position="259"/>
    </location>
</feature>
<evidence type="ECO:0000313" key="4">
    <source>
        <dbReference type="Proteomes" id="UP000001054"/>
    </source>
</evidence>
<evidence type="ECO:0000256" key="1">
    <source>
        <dbReference type="SAM" id="Phobius"/>
    </source>
</evidence>
<feature type="transmembrane region" description="Helical" evidence="1">
    <location>
        <begin position="271"/>
        <end position="294"/>
    </location>
</feature>
<keyword evidence="1" id="KW-0812">Transmembrane</keyword>
<dbReference type="KEGG" id="rhi:NGR_b13480"/>
<feature type="transmembrane region" description="Helical" evidence="1">
    <location>
        <begin position="83"/>
        <end position="104"/>
    </location>
</feature>
<dbReference type="Proteomes" id="UP000001054">
    <property type="component" value="Plasmid pNGR234b"/>
</dbReference>
<feature type="transmembrane region" description="Helical" evidence="1">
    <location>
        <begin position="166"/>
        <end position="184"/>
    </location>
</feature>
<dbReference type="EMBL" id="CP000874">
    <property type="protein sequence ID" value="ACP22799.1"/>
    <property type="molecule type" value="Genomic_DNA"/>
</dbReference>
<keyword evidence="1" id="KW-1133">Transmembrane helix</keyword>
<dbReference type="RefSeq" id="WP_015887442.1">
    <property type="nucleotide sequence ID" value="NC_012586.1"/>
</dbReference>
<feature type="transmembrane region" description="Helical" evidence="1">
    <location>
        <begin position="300"/>
        <end position="322"/>
    </location>
</feature>
<reference evidence="3 4" key="2">
    <citation type="journal article" date="2009" name="Appl. Environ. Microbiol.">
        <title>Rhizobium sp. strain NGR234 possesses a remarkable number of secretion systems.</title>
        <authorList>
            <person name="Schmeisser C."/>
            <person name="Liesegang H."/>
            <person name="Krysciak D."/>
            <person name="Bakkou N."/>
            <person name="Le Quere A."/>
            <person name="Wollherr A."/>
            <person name="Heinemeyer I."/>
            <person name="Morgenstern B."/>
            <person name="Pommerening-Roeser A."/>
            <person name="Flores M."/>
            <person name="Palacios R."/>
            <person name="Brenner S."/>
            <person name="Gottschalk G."/>
            <person name="Schmitz R.A."/>
            <person name="Broughton W.J."/>
            <person name="Perret X."/>
            <person name="Strittmatter A.W."/>
            <person name="Streit W.R."/>
        </authorList>
    </citation>
    <scope>NUCLEOTIDE SEQUENCE [LARGE SCALE GENOMIC DNA]</scope>
    <source>
        <strain evidence="4">NBRC 101917 / NGR234</strain>
    </source>
</reference>
<proteinExistence type="predicted"/>
<keyword evidence="4" id="KW-1185">Reference proteome</keyword>
<gene>
    <name evidence="3" type="ordered locus">NGR_b13480</name>
</gene>
<evidence type="ECO:0000259" key="2">
    <source>
        <dbReference type="Pfam" id="PF01757"/>
    </source>
</evidence>
<dbReference type="Pfam" id="PF01757">
    <property type="entry name" value="Acyl_transf_3"/>
    <property type="match status" value="1"/>
</dbReference>
<evidence type="ECO:0000313" key="3">
    <source>
        <dbReference type="EMBL" id="ACP22799.1"/>
    </source>
</evidence>
<dbReference type="HOGENOM" id="CLU_054154_1_0_5"/>
<accession>C3KRU1</accession>
<feature type="transmembrane region" description="Helical" evidence="1">
    <location>
        <begin position="45"/>
        <end position="71"/>
    </location>
</feature>
<organism evidence="3 4">
    <name type="scientific">Sinorhizobium fredii (strain NBRC 101917 / NGR234)</name>
    <dbReference type="NCBI Taxonomy" id="394"/>
    <lineage>
        <taxon>Bacteria</taxon>
        <taxon>Pseudomonadati</taxon>
        <taxon>Pseudomonadota</taxon>
        <taxon>Alphaproteobacteria</taxon>
        <taxon>Hyphomicrobiales</taxon>
        <taxon>Rhizobiaceae</taxon>
        <taxon>Sinorhizobium/Ensifer group</taxon>
        <taxon>Sinorhizobium</taxon>
    </lineage>
</organism>
<dbReference type="InterPro" id="IPR002656">
    <property type="entry name" value="Acyl_transf_3_dom"/>
</dbReference>
<keyword evidence="1" id="KW-0472">Membrane</keyword>
<reference evidence="4" key="1">
    <citation type="journal article" date="2004" name="J. Bacteriol.">
        <title>An evolutionary hot spot: the pNGR234b replicon of Rhizobium sp. strain NGR234.</title>
        <authorList>
            <person name="Streit W.R."/>
            <person name="Schmitz R.A."/>
            <person name="Perret X."/>
            <person name="Staehelin C."/>
            <person name="Deakin W.J."/>
            <person name="Raasch C."/>
            <person name="Liesegang H."/>
            <person name="Broughton W.J."/>
        </authorList>
    </citation>
    <scope>NUCLEOTIDE SEQUENCE [LARGE SCALE GENOMIC DNA]</scope>
    <source>
        <strain evidence="4">NBRC 101917 / NGR234</strain>
    </source>
</reference>
<geneLocation type="plasmid" evidence="4">
    <name>sym pNGR234b</name>
</geneLocation>
<name>C3KRU1_SINFN</name>
<protein>
    <submittedName>
        <fullName evidence="3">Succinoglycan biosynthesis protein ExoH</fullName>
    </submittedName>
</protein>
<feature type="transmembrane region" description="Helical" evidence="1">
    <location>
        <begin position="212"/>
        <end position="231"/>
    </location>
</feature>
<dbReference type="GO" id="GO:0016747">
    <property type="term" value="F:acyltransferase activity, transferring groups other than amino-acyl groups"/>
    <property type="evidence" value="ECO:0007669"/>
    <property type="project" value="InterPro"/>
</dbReference>